<dbReference type="InterPro" id="IPR014710">
    <property type="entry name" value="RmlC-like_jellyroll"/>
</dbReference>
<feature type="domain" description="HTH araC/xylS-type" evidence="4">
    <location>
        <begin position="181"/>
        <end position="279"/>
    </location>
</feature>
<dbReference type="PANTHER" id="PTHR43280:SF28">
    <property type="entry name" value="HTH-TYPE TRANSCRIPTIONAL ACTIVATOR RHAS"/>
    <property type="match status" value="1"/>
</dbReference>
<keyword evidence="6" id="KW-1185">Reference proteome</keyword>
<dbReference type="CDD" id="cd02208">
    <property type="entry name" value="cupin_RmlC-like"/>
    <property type="match status" value="1"/>
</dbReference>
<dbReference type="GO" id="GO:0003700">
    <property type="term" value="F:DNA-binding transcription factor activity"/>
    <property type="evidence" value="ECO:0007669"/>
    <property type="project" value="InterPro"/>
</dbReference>
<dbReference type="PRINTS" id="PR00032">
    <property type="entry name" value="HTHARAC"/>
</dbReference>
<evidence type="ECO:0000256" key="3">
    <source>
        <dbReference type="ARBA" id="ARBA00023163"/>
    </source>
</evidence>
<dbReference type="InterPro" id="IPR003313">
    <property type="entry name" value="AraC-bd"/>
</dbReference>
<evidence type="ECO:0000259" key="4">
    <source>
        <dbReference type="PROSITE" id="PS01124"/>
    </source>
</evidence>
<dbReference type="KEGG" id="cheb:HH215_16460"/>
<dbReference type="InterPro" id="IPR009057">
    <property type="entry name" value="Homeodomain-like_sf"/>
</dbReference>
<keyword evidence="1" id="KW-0805">Transcription regulation</keyword>
<dbReference type="Proteomes" id="UP000502248">
    <property type="component" value="Chromosome"/>
</dbReference>
<dbReference type="Gene3D" id="1.10.10.60">
    <property type="entry name" value="Homeodomain-like"/>
    <property type="match status" value="2"/>
</dbReference>
<accession>A0A7Z2VKM0</accession>
<gene>
    <name evidence="5" type="ORF">HH215_16460</name>
</gene>
<dbReference type="InterPro" id="IPR018062">
    <property type="entry name" value="HTH_AraC-typ_CS"/>
</dbReference>
<sequence length="282" mass="31730">MVQIPFNKSQADLFKDGQSPILLYAGQISNDPSWSFPPHKHDDLCEILYVSEGEGLFVIDNITYTASKGDILVYNGGVLHEERSNPDHPLKTYFCGVGQLRIEGLRDHYLFSPGIRPVIPTGPYSHQVEGYISTLFEELKSQVFGFEIVCQNVLVSLIVSVLRILNSQSEAAPASSPSLGLLIKEYIDINYTRDIPLNEIANRLYISPFYLSHIFKEETGTSPINYLIQRRIGEAKKLLLTTRMPIQEITETVGYSNANYFSTLFKKVTGQSPSQFRKSEAN</sequence>
<dbReference type="GO" id="GO:0043565">
    <property type="term" value="F:sequence-specific DNA binding"/>
    <property type="evidence" value="ECO:0007669"/>
    <property type="project" value="InterPro"/>
</dbReference>
<dbReference type="RefSeq" id="WP_169280895.1">
    <property type="nucleotide sequence ID" value="NZ_CP051680.1"/>
</dbReference>
<dbReference type="InterPro" id="IPR018060">
    <property type="entry name" value="HTH_AraC"/>
</dbReference>
<dbReference type="PROSITE" id="PS01124">
    <property type="entry name" value="HTH_ARAC_FAMILY_2"/>
    <property type="match status" value="1"/>
</dbReference>
<name>A0A7Z2VKM0_9BACL</name>
<keyword evidence="2" id="KW-0238">DNA-binding</keyword>
<dbReference type="InterPro" id="IPR020449">
    <property type="entry name" value="Tscrpt_reg_AraC-type_HTH"/>
</dbReference>
<dbReference type="AlphaFoldDB" id="A0A7Z2VKM0"/>
<dbReference type="SUPFAM" id="SSF51215">
    <property type="entry name" value="Regulatory protein AraC"/>
    <property type="match status" value="1"/>
</dbReference>
<keyword evidence="3" id="KW-0804">Transcription</keyword>
<organism evidence="5 6">
    <name type="scientific">Cohnella herbarum</name>
    <dbReference type="NCBI Taxonomy" id="2728023"/>
    <lineage>
        <taxon>Bacteria</taxon>
        <taxon>Bacillati</taxon>
        <taxon>Bacillota</taxon>
        <taxon>Bacilli</taxon>
        <taxon>Bacillales</taxon>
        <taxon>Paenibacillaceae</taxon>
        <taxon>Cohnella</taxon>
    </lineage>
</organism>
<dbReference type="PROSITE" id="PS00041">
    <property type="entry name" value="HTH_ARAC_FAMILY_1"/>
    <property type="match status" value="1"/>
</dbReference>
<dbReference type="EMBL" id="CP051680">
    <property type="protein sequence ID" value="QJD84614.1"/>
    <property type="molecule type" value="Genomic_DNA"/>
</dbReference>
<dbReference type="SUPFAM" id="SSF46689">
    <property type="entry name" value="Homeodomain-like"/>
    <property type="match status" value="2"/>
</dbReference>
<dbReference type="Pfam" id="PF12833">
    <property type="entry name" value="HTH_18"/>
    <property type="match status" value="1"/>
</dbReference>
<dbReference type="Pfam" id="PF02311">
    <property type="entry name" value="AraC_binding"/>
    <property type="match status" value="1"/>
</dbReference>
<evidence type="ECO:0000256" key="2">
    <source>
        <dbReference type="ARBA" id="ARBA00023125"/>
    </source>
</evidence>
<evidence type="ECO:0000313" key="5">
    <source>
        <dbReference type="EMBL" id="QJD84614.1"/>
    </source>
</evidence>
<dbReference type="PANTHER" id="PTHR43280">
    <property type="entry name" value="ARAC-FAMILY TRANSCRIPTIONAL REGULATOR"/>
    <property type="match status" value="1"/>
</dbReference>
<evidence type="ECO:0000313" key="6">
    <source>
        <dbReference type="Proteomes" id="UP000502248"/>
    </source>
</evidence>
<protein>
    <submittedName>
        <fullName evidence="5">AraC family transcriptional regulator</fullName>
    </submittedName>
</protein>
<proteinExistence type="predicted"/>
<dbReference type="SMART" id="SM00342">
    <property type="entry name" value="HTH_ARAC"/>
    <property type="match status" value="1"/>
</dbReference>
<reference evidence="5 6" key="1">
    <citation type="submission" date="2020-04" db="EMBL/GenBank/DDBJ databases">
        <title>Genome sequencing of novel species.</title>
        <authorList>
            <person name="Heo J."/>
            <person name="Kim S.-J."/>
            <person name="Kim J.-S."/>
            <person name="Hong S.-B."/>
            <person name="Kwon S.-W."/>
        </authorList>
    </citation>
    <scope>NUCLEOTIDE SEQUENCE [LARGE SCALE GENOMIC DNA]</scope>
    <source>
        <strain evidence="5 6">MFER-1</strain>
    </source>
</reference>
<dbReference type="Gene3D" id="2.60.120.10">
    <property type="entry name" value="Jelly Rolls"/>
    <property type="match status" value="1"/>
</dbReference>
<evidence type="ECO:0000256" key="1">
    <source>
        <dbReference type="ARBA" id="ARBA00023015"/>
    </source>
</evidence>
<dbReference type="InterPro" id="IPR037923">
    <property type="entry name" value="HTH-like"/>
</dbReference>